<keyword evidence="1" id="KW-1133">Transmembrane helix</keyword>
<name>A0A151A2V2_9STAP</name>
<feature type="transmembrane region" description="Helical" evidence="1">
    <location>
        <begin position="69"/>
        <end position="91"/>
    </location>
</feature>
<dbReference type="RefSeq" id="WP_061853950.1">
    <property type="nucleotide sequence ID" value="NZ_JADIIQ010000002.1"/>
</dbReference>
<keyword evidence="1" id="KW-0812">Transmembrane</keyword>
<dbReference type="EMBL" id="LUGM01000002">
    <property type="protein sequence ID" value="KYH13719.1"/>
    <property type="molecule type" value="Genomic_DNA"/>
</dbReference>
<accession>A0A151A2V2</accession>
<feature type="transmembrane region" description="Helical" evidence="1">
    <location>
        <begin position="9"/>
        <end position="27"/>
    </location>
</feature>
<dbReference type="AlphaFoldDB" id="A0A151A2V2"/>
<evidence type="ECO:0008006" key="4">
    <source>
        <dbReference type="Google" id="ProtNLM"/>
    </source>
</evidence>
<evidence type="ECO:0000313" key="2">
    <source>
        <dbReference type="EMBL" id="KYH13719.1"/>
    </source>
</evidence>
<sequence length="158" mass="17601">MTNISCKRILLTGLAGGLVGGMVKMGWESIVPPRTPERDEEPPPVTMMKQFKVPDSIQNYTVTYNSNEIPLAVMGIHYGFSVANAFIYAILAEKCNKITLGKGLLFGVAIHVIFHEWLLPKLKLTPEASELPIQEHVSELLGHIIWMNSIDLFRNAVK</sequence>
<keyword evidence="1" id="KW-0472">Membrane</keyword>
<dbReference type="InterPro" id="IPR009898">
    <property type="entry name" value="DUF1440"/>
</dbReference>
<evidence type="ECO:0000313" key="3">
    <source>
        <dbReference type="Proteomes" id="UP000075418"/>
    </source>
</evidence>
<dbReference type="Proteomes" id="UP000075418">
    <property type="component" value="Unassembled WGS sequence"/>
</dbReference>
<proteinExistence type="predicted"/>
<evidence type="ECO:0000256" key="1">
    <source>
        <dbReference type="SAM" id="Phobius"/>
    </source>
</evidence>
<comment type="caution">
    <text evidence="2">The sequence shown here is derived from an EMBL/GenBank/DDBJ whole genome shotgun (WGS) entry which is preliminary data.</text>
</comment>
<gene>
    <name evidence="2" type="ORF">A0131_02715</name>
</gene>
<organism evidence="2 3">
    <name type="scientific">Staphylococcus kloosii</name>
    <dbReference type="NCBI Taxonomy" id="29384"/>
    <lineage>
        <taxon>Bacteria</taxon>
        <taxon>Bacillati</taxon>
        <taxon>Bacillota</taxon>
        <taxon>Bacilli</taxon>
        <taxon>Bacillales</taxon>
        <taxon>Staphylococcaceae</taxon>
        <taxon>Staphylococcus</taxon>
    </lineage>
</organism>
<feature type="transmembrane region" description="Helical" evidence="1">
    <location>
        <begin position="103"/>
        <end position="120"/>
    </location>
</feature>
<dbReference type="Pfam" id="PF07274">
    <property type="entry name" value="DUF1440"/>
    <property type="match status" value="1"/>
</dbReference>
<reference evidence="2 3" key="1">
    <citation type="submission" date="2016-02" db="EMBL/GenBank/DDBJ databases">
        <title>Draft genome sequence of hydrocarbon degrading Staphylococcus saprophyticus Strain CNV2, isolated from crude-oil contaminated soil from Noonmati Oil Refinery, Guwahati, Assam, India.</title>
        <authorList>
            <person name="Mukherjee A."/>
            <person name="Chettri B."/>
            <person name="Langpoklakpam J."/>
            <person name="Singh A.K."/>
            <person name="Chattopadhyay D.J."/>
        </authorList>
    </citation>
    <scope>NUCLEOTIDE SEQUENCE [LARGE SCALE GENOMIC DNA]</scope>
    <source>
        <strain evidence="2 3">CNV2</strain>
    </source>
</reference>
<protein>
    <recommendedName>
        <fullName evidence="4">DUF1440 domain-containing protein</fullName>
    </recommendedName>
</protein>